<accession>A0A8S1E650</accession>
<evidence type="ECO:0000313" key="2">
    <source>
        <dbReference type="EMBL" id="CAB3387899.1"/>
    </source>
</evidence>
<proteinExistence type="predicted"/>
<evidence type="ECO:0000256" key="1">
    <source>
        <dbReference type="SAM" id="MobiDB-lite"/>
    </source>
</evidence>
<dbReference type="Proteomes" id="UP000494165">
    <property type="component" value="Unassembled WGS sequence"/>
</dbReference>
<keyword evidence="3" id="KW-1185">Reference proteome</keyword>
<protein>
    <submittedName>
        <fullName evidence="2">Uncharacterized protein</fullName>
    </submittedName>
</protein>
<reference evidence="2 3" key="1">
    <citation type="submission" date="2020-04" db="EMBL/GenBank/DDBJ databases">
        <authorList>
            <person name="Alioto T."/>
            <person name="Alioto T."/>
            <person name="Gomez Garrido J."/>
        </authorList>
    </citation>
    <scope>NUCLEOTIDE SEQUENCE [LARGE SCALE GENOMIC DNA]</scope>
</reference>
<dbReference type="EMBL" id="CADEPI010000647">
    <property type="protein sequence ID" value="CAB3387899.1"/>
    <property type="molecule type" value="Genomic_DNA"/>
</dbReference>
<gene>
    <name evidence="2" type="ORF">CLODIP_2_CD09006</name>
</gene>
<dbReference type="PROSITE" id="PS51257">
    <property type="entry name" value="PROKAR_LIPOPROTEIN"/>
    <property type="match status" value="1"/>
</dbReference>
<comment type="caution">
    <text evidence="2">The sequence shown here is derived from an EMBL/GenBank/DDBJ whole genome shotgun (WGS) entry which is preliminary data.</text>
</comment>
<dbReference type="AlphaFoldDB" id="A0A8S1E650"/>
<organism evidence="2 3">
    <name type="scientific">Cloeon dipterum</name>
    <dbReference type="NCBI Taxonomy" id="197152"/>
    <lineage>
        <taxon>Eukaryota</taxon>
        <taxon>Metazoa</taxon>
        <taxon>Ecdysozoa</taxon>
        <taxon>Arthropoda</taxon>
        <taxon>Hexapoda</taxon>
        <taxon>Insecta</taxon>
        <taxon>Pterygota</taxon>
        <taxon>Palaeoptera</taxon>
        <taxon>Ephemeroptera</taxon>
        <taxon>Pisciforma</taxon>
        <taxon>Baetidae</taxon>
        <taxon>Cloeon</taxon>
    </lineage>
</organism>
<feature type="region of interest" description="Disordered" evidence="1">
    <location>
        <begin position="62"/>
        <end position="132"/>
    </location>
</feature>
<name>A0A8S1E650_9INSE</name>
<feature type="non-terminal residue" evidence="2">
    <location>
        <position position="152"/>
    </location>
</feature>
<sequence>MYKTKLKKIRQKSGWRRPECVCVCVCAMGGCVAGPRVRRALGSMGRSGRMSGIWIEPGSSSAAAAAGGRAGGRTDERAVAARPAKASHLHSPWRPPMAEGHVNGGAQRAQLEAHRPSSRKAKSVSFHSATSLPTERKISSGQYLGLIFLPSK</sequence>
<evidence type="ECO:0000313" key="3">
    <source>
        <dbReference type="Proteomes" id="UP000494165"/>
    </source>
</evidence>